<gene>
    <name evidence="6" type="ORF">QWJ08_11345</name>
</gene>
<reference evidence="6" key="1">
    <citation type="submission" date="2024-05" db="EMBL/GenBank/DDBJ databases">
        <title>Genome Sequences of Four Agar- Degrading Marine Bacteria.</title>
        <authorList>
            <person name="Phillips E.K."/>
            <person name="Shaffer J.C."/>
            <person name="Henson M.W."/>
            <person name="Temperton B."/>
            <person name="Thrash C.J."/>
            <person name="Martin M.O."/>
        </authorList>
    </citation>
    <scope>NUCLEOTIDE SEQUENCE</scope>
    <source>
        <strain evidence="6">EKP203</strain>
    </source>
</reference>
<dbReference type="Pfam" id="PF00126">
    <property type="entry name" value="HTH_1"/>
    <property type="match status" value="1"/>
</dbReference>
<keyword evidence="2" id="KW-0805">Transcription regulation</keyword>
<evidence type="ECO:0000256" key="1">
    <source>
        <dbReference type="ARBA" id="ARBA00009437"/>
    </source>
</evidence>
<comment type="similarity">
    <text evidence="1">Belongs to the LysR transcriptional regulatory family.</text>
</comment>
<dbReference type="RefSeq" id="WP_289962069.1">
    <property type="nucleotide sequence ID" value="NZ_JAUEOZ010000001.1"/>
</dbReference>
<dbReference type="Gene3D" id="3.40.190.290">
    <property type="match status" value="1"/>
</dbReference>
<evidence type="ECO:0000259" key="5">
    <source>
        <dbReference type="PROSITE" id="PS50931"/>
    </source>
</evidence>
<keyword evidence="3" id="KW-0238">DNA-binding</keyword>
<comment type="caution">
    <text evidence="6">The sequence shown here is derived from an EMBL/GenBank/DDBJ whole genome shotgun (WGS) entry which is preliminary data.</text>
</comment>
<sequence length="298" mass="33865">MDQLKAIRYFIVTTEKGSFTQAAKHFKVPASSISRRVADLEESLSAQLFNRTTRNVSLTEVGSQYYEQVKSIVQQLEQCEQAVREYQSVPQGKLKISCMSGFGERKLQPVLDLFRQAYPEVSLDVEFSDELTNLHRDDVDIAIRGGFAPDERVVAIKLMSNEFVAAASSDYLLQYGRPQQTLDLLQYHGLYYKAPGGVTPWLTEIDGQWHNVSAPAVMSSNNGRWLIERAIAGEGILMLPRWVLEPHFQQGELIELSFPQPLRVTQNQELGVYMLYPQLSYLSPKVKVAVDFIRQHFS</sequence>
<evidence type="ECO:0000256" key="3">
    <source>
        <dbReference type="ARBA" id="ARBA00023125"/>
    </source>
</evidence>
<dbReference type="InterPro" id="IPR005119">
    <property type="entry name" value="LysR_subst-bd"/>
</dbReference>
<accession>A0ABT7Y2I8</accession>
<dbReference type="SUPFAM" id="SSF46785">
    <property type="entry name" value="Winged helix' DNA-binding domain"/>
    <property type="match status" value="1"/>
</dbReference>
<evidence type="ECO:0000313" key="6">
    <source>
        <dbReference type="EMBL" id="MDN2481984.1"/>
    </source>
</evidence>
<dbReference type="PROSITE" id="PS50931">
    <property type="entry name" value="HTH_LYSR"/>
    <property type="match status" value="1"/>
</dbReference>
<evidence type="ECO:0000313" key="7">
    <source>
        <dbReference type="Proteomes" id="UP001169719"/>
    </source>
</evidence>
<dbReference type="PANTHER" id="PTHR30537:SF5">
    <property type="entry name" value="HTH-TYPE TRANSCRIPTIONAL ACTIVATOR TTDR-RELATED"/>
    <property type="match status" value="1"/>
</dbReference>
<keyword evidence="7" id="KW-1185">Reference proteome</keyword>
<dbReference type="Pfam" id="PF03466">
    <property type="entry name" value="LysR_substrate"/>
    <property type="match status" value="1"/>
</dbReference>
<dbReference type="Gene3D" id="1.10.10.10">
    <property type="entry name" value="Winged helix-like DNA-binding domain superfamily/Winged helix DNA-binding domain"/>
    <property type="match status" value="1"/>
</dbReference>
<protein>
    <submittedName>
        <fullName evidence="6">LysR substrate-binding domain-containing protein</fullName>
    </submittedName>
</protein>
<dbReference type="CDD" id="cd08422">
    <property type="entry name" value="PBP2_CrgA_like"/>
    <property type="match status" value="1"/>
</dbReference>
<feature type="domain" description="HTH lysR-type" evidence="5">
    <location>
        <begin position="1"/>
        <end position="59"/>
    </location>
</feature>
<dbReference type="InterPro" id="IPR036390">
    <property type="entry name" value="WH_DNA-bd_sf"/>
</dbReference>
<dbReference type="EMBL" id="JAUEOZ010000001">
    <property type="protein sequence ID" value="MDN2481984.1"/>
    <property type="molecule type" value="Genomic_DNA"/>
</dbReference>
<evidence type="ECO:0000256" key="2">
    <source>
        <dbReference type="ARBA" id="ARBA00023015"/>
    </source>
</evidence>
<organism evidence="6 7">
    <name type="scientific">Vibrio agarivorans</name>
    <dbReference type="NCBI Taxonomy" id="153622"/>
    <lineage>
        <taxon>Bacteria</taxon>
        <taxon>Pseudomonadati</taxon>
        <taxon>Pseudomonadota</taxon>
        <taxon>Gammaproteobacteria</taxon>
        <taxon>Vibrionales</taxon>
        <taxon>Vibrionaceae</taxon>
        <taxon>Vibrio</taxon>
    </lineage>
</organism>
<dbReference type="SUPFAM" id="SSF53850">
    <property type="entry name" value="Periplasmic binding protein-like II"/>
    <property type="match status" value="1"/>
</dbReference>
<evidence type="ECO:0000256" key="4">
    <source>
        <dbReference type="ARBA" id="ARBA00023163"/>
    </source>
</evidence>
<keyword evidence="4" id="KW-0804">Transcription</keyword>
<proteinExistence type="inferred from homology"/>
<dbReference type="Proteomes" id="UP001169719">
    <property type="component" value="Unassembled WGS sequence"/>
</dbReference>
<dbReference type="PANTHER" id="PTHR30537">
    <property type="entry name" value="HTH-TYPE TRANSCRIPTIONAL REGULATOR"/>
    <property type="match status" value="1"/>
</dbReference>
<dbReference type="InterPro" id="IPR000847">
    <property type="entry name" value="LysR_HTH_N"/>
</dbReference>
<name>A0ABT7Y2I8_9VIBR</name>
<dbReference type="InterPro" id="IPR058163">
    <property type="entry name" value="LysR-type_TF_proteobact-type"/>
</dbReference>
<dbReference type="InterPro" id="IPR036388">
    <property type="entry name" value="WH-like_DNA-bd_sf"/>
</dbReference>